<dbReference type="SUPFAM" id="SSF47598">
    <property type="entry name" value="Ribbon-helix-helix"/>
    <property type="match status" value="1"/>
</dbReference>
<proteinExistence type="predicted"/>
<accession>A0A7W9AL38</accession>
<dbReference type="AlphaFoldDB" id="A0A7W9AL38"/>
<evidence type="ECO:0000313" key="1">
    <source>
        <dbReference type="EMBL" id="MBB5687466.1"/>
    </source>
</evidence>
<dbReference type="RefSeq" id="WP_184021016.1">
    <property type="nucleotide sequence ID" value="NZ_JACIJC010000005.1"/>
</dbReference>
<name>A0A7W9AL38_9SPHN</name>
<dbReference type="Proteomes" id="UP000549617">
    <property type="component" value="Unassembled WGS sequence"/>
</dbReference>
<keyword evidence="2" id="KW-1185">Reference proteome</keyword>
<organism evidence="1 2">
    <name type="scientific">Sphingobium boeckii</name>
    <dbReference type="NCBI Taxonomy" id="1082345"/>
    <lineage>
        <taxon>Bacteria</taxon>
        <taxon>Pseudomonadati</taxon>
        <taxon>Pseudomonadota</taxon>
        <taxon>Alphaproteobacteria</taxon>
        <taxon>Sphingomonadales</taxon>
        <taxon>Sphingomonadaceae</taxon>
        <taxon>Sphingobium</taxon>
    </lineage>
</organism>
<gene>
    <name evidence="1" type="ORF">FHS49_003494</name>
</gene>
<dbReference type="GO" id="GO:0006355">
    <property type="term" value="P:regulation of DNA-templated transcription"/>
    <property type="evidence" value="ECO:0007669"/>
    <property type="project" value="InterPro"/>
</dbReference>
<comment type="caution">
    <text evidence="1">The sequence shown here is derived from an EMBL/GenBank/DDBJ whole genome shotgun (WGS) entry which is preliminary data.</text>
</comment>
<sequence length="206" mass="22480">MAEAKPLASLSSSLLARKGQARPAMRPQGFAGFPNPMGGHEDLGWNDMGHEIPRPLHIHADEHLNGFVPEVPEVMRQREILEAEFGAPQDMDLPHPVTEFEAFEAPTTMPGQEIHPKAKAQVAKALPAAPRPLPTVAIARAKKAAKGRKTKAAFTLRMDPERHLKLRLACAITRDSAQAIVTEALDNYLSSFPEIDELVRKVPAGV</sequence>
<protein>
    <submittedName>
        <fullName evidence="1">Uncharacterized protein</fullName>
    </submittedName>
</protein>
<dbReference type="InterPro" id="IPR010985">
    <property type="entry name" value="Ribbon_hlx_hlx"/>
</dbReference>
<reference evidence="1 2" key="1">
    <citation type="submission" date="2020-08" db="EMBL/GenBank/DDBJ databases">
        <title>Genomic Encyclopedia of Type Strains, Phase IV (KMG-IV): sequencing the most valuable type-strain genomes for metagenomic binning, comparative biology and taxonomic classification.</title>
        <authorList>
            <person name="Goeker M."/>
        </authorList>
    </citation>
    <scope>NUCLEOTIDE SEQUENCE [LARGE SCALE GENOMIC DNA]</scope>
    <source>
        <strain evidence="1 2">DSM 25079</strain>
    </source>
</reference>
<dbReference type="EMBL" id="JACIJC010000005">
    <property type="protein sequence ID" value="MBB5687466.1"/>
    <property type="molecule type" value="Genomic_DNA"/>
</dbReference>
<evidence type="ECO:0000313" key="2">
    <source>
        <dbReference type="Proteomes" id="UP000549617"/>
    </source>
</evidence>